<organism evidence="1 2">
    <name type="scientific">Marchantia polymorpha</name>
    <name type="common">Common liverwort</name>
    <name type="synonym">Marchantia aquatica</name>
    <dbReference type="NCBI Taxonomy" id="3197"/>
    <lineage>
        <taxon>Eukaryota</taxon>
        <taxon>Viridiplantae</taxon>
        <taxon>Streptophyta</taxon>
        <taxon>Embryophyta</taxon>
        <taxon>Marchantiophyta</taxon>
        <taxon>Marchantiopsida</taxon>
        <taxon>Marchantiidae</taxon>
        <taxon>Marchantiales</taxon>
        <taxon>Marchantiaceae</taxon>
        <taxon>Marchantia</taxon>
    </lineage>
</organism>
<gene>
    <name evidence="1" type="ORF">MARPO_0144s0006</name>
</gene>
<keyword evidence="2" id="KW-1185">Reference proteome</keyword>
<evidence type="ECO:0000313" key="2">
    <source>
        <dbReference type="Proteomes" id="UP000244005"/>
    </source>
</evidence>
<evidence type="ECO:0000313" key="1">
    <source>
        <dbReference type="EMBL" id="PTQ29287.1"/>
    </source>
</evidence>
<accession>A0A2R6W608</accession>
<dbReference type="AlphaFoldDB" id="A0A2R6W608"/>
<proteinExistence type="predicted"/>
<reference evidence="2" key="1">
    <citation type="journal article" date="2017" name="Cell">
        <title>Insights into land plant evolution garnered from the Marchantia polymorpha genome.</title>
        <authorList>
            <person name="Bowman J.L."/>
            <person name="Kohchi T."/>
            <person name="Yamato K.T."/>
            <person name="Jenkins J."/>
            <person name="Shu S."/>
            <person name="Ishizaki K."/>
            <person name="Yamaoka S."/>
            <person name="Nishihama R."/>
            <person name="Nakamura Y."/>
            <person name="Berger F."/>
            <person name="Adam C."/>
            <person name="Aki S.S."/>
            <person name="Althoff F."/>
            <person name="Araki T."/>
            <person name="Arteaga-Vazquez M.A."/>
            <person name="Balasubrmanian S."/>
            <person name="Barry K."/>
            <person name="Bauer D."/>
            <person name="Boehm C.R."/>
            <person name="Briginshaw L."/>
            <person name="Caballero-Perez J."/>
            <person name="Catarino B."/>
            <person name="Chen F."/>
            <person name="Chiyoda S."/>
            <person name="Chovatia M."/>
            <person name="Davies K.M."/>
            <person name="Delmans M."/>
            <person name="Demura T."/>
            <person name="Dierschke T."/>
            <person name="Dolan L."/>
            <person name="Dorantes-Acosta A.E."/>
            <person name="Eklund D.M."/>
            <person name="Florent S.N."/>
            <person name="Flores-Sandoval E."/>
            <person name="Fujiyama A."/>
            <person name="Fukuzawa H."/>
            <person name="Galik B."/>
            <person name="Grimanelli D."/>
            <person name="Grimwood J."/>
            <person name="Grossniklaus U."/>
            <person name="Hamada T."/>
            <person name="Haseloff J."/>
            <person name="Hetherington A.J."/>
            <person name="Higo A."/>
            <person name="Hirakawa Y."/>
            <person name="Hundley H.N."/>
            <person name="Ikeda Y."/>
            <person name="Inoue K."/>
            <person name="Inoue S.I."/>
            <person name="Ishida S."/>
            <person name="Jia Q."/>
            <person name="Kakita M."/>
            <person name="Kanazawa T."/>
            <person name="Kawai Y."/>
            <person name="Kawashima T."/>
            <person name="Kennedy M."/>
            <person name="Kinose K."/>
            <person name="Kinoshita T."/>
            <person name="Kohara Y."/>
            <person name="Koide E."/>
            <person name="Komatsu K."/>
            <person name="Kopischke S."/>
            <person name="Kubo M."/>
            <person name="Kyozuka J."/>
            <person name="Lagercrantz U."/>
            <person name="Lin S.S."/>
            <person name="Lindquist E."/>
            <person name="Lipzen A.M."/>
            <person name="Lu C.W."/>
            <person name="De Luna E."/>
            <person name="Martienssen R.A."/>
            <person name="Minamino N."/>
            <person name="Mizutani M."/>
            <person name="Mizutani M."/>
            <person name="Mochizuki N."/>
            <person name="Monte I."/>
            <person name="Mosher R."/>
            <person name="Nagasaki H."/>
            <person name="Nakagami H."/>
            <person name="Naramoto S."/>
            <person name="Nishitani K."/>
            <person name="Ohtani M."/>
            <person name="Okamoto T."/>
            <person name="Okumura M."/>
            <person name="Phillips J."/>
            <person name="Pollak B."/>
            <person name="Reinders A."/>
            <person name="Rovekamp M."/>
            <person name="Sano R."/>
            <person name="Sawa S."/>
            <person name="Schmid M.W."/>
            <person name="Shirakawa M."/>
            <person name="Solano R."/>
            <person name="Spunde A."/>
            <person name="Suetsugu N."/>
            <person name="Sugano S."/>
            <person name="Sugiyama A."/>
            <person name="Sun R."/>
            <person name="Suzuki Y."/>
            <person name="Takenaka M."/>
            <person name="Takezawa D."/>
            <person name="Tomogane H."/>
            <person name="Tsuzuki M."/>
            <person name="Ueda T."/>
            <person name="Umeda M."/>
            <person name="Ward J.M."/>
            <person name="Watanabe Y."/>
            <person name="Yazaki K."/>
            <person name="Yokoyama R."/>
            <person name="Yoshitake Y."/>
            <person name="Yotsui I."/>
            <person name="Zachgo S."/>
            <person name="Schmutz J."/>
        </authorList>
    </citation>
    <scope>NUCLEOTIDE SEQUENCE [LARGE SCALE GENOMIC DNA]</scope>
    <source>
        <strain evidence="2">Tak-1</strain>
    </source>
</reference>
<dbReference type="Proteomes" id="UP000244005">
    <property type="component" value="Unassembled WGS sequence"/>
</dbReference>
<name>A0A2R6W608_MARPO</name>
<dbReference type="Gramene" id="Mp6g17090.1">
    <property type="protein sequence ID" value="Mp6g17090.1.cds"/>
    <property type="gene ID" value="Mp6g17090"/>
</dbReference>
<sequence length="85" mass="9671">MRARSVESLKGRPRVGGTPVAIQLVVSYVLGSPGELQTLHGASFFWLARFIDNDSSMQVTSCHYRYWRHHQAQLQVPLNEKVTFL</sequence>
<protein>
    <submittedName>
        <fullName evidence="1">Uncharacterized protein</fullName>
    </submittedName>
</protein>
<dbReference type="EMBL" id="KZ772814">
    <property type="protein sequence ID" value="PTQ29287.1"/>
    <property type="molecule type" value="Genomic_DNA"/>
</dbReference>